<gene>
    <name evidence="9" type="primary">LYST</name>
</gene>
<dbReference type="RefSeq" id="XP_023376587.1">
    <property type="nucleotide sequence ID" value="XM_023520819.1"/>
</dbReference>
<feature type="region of interest" description="Disordered" evidence="5">
    <location>
        <begin position="154"/>
        <end position="228"/>
    </location>
</feature>
<feature type="repeat" description="WD" evidence="3">
    <location>
        <begin position="3413"/>
        <end position="3447"/>
    </location>
</feature>
<dbReference type="PROSITE" id="PS50294">
    <property type="entry name" value="WD_REPEATS_REGION"/>
    <property type="match status" value="1"/>
</dbReference>
<dbReference type="Pfam" id="PF14844">
    <property type="entry name" value="PH_BEACH"/>
    <property type="match status" value="1"/>
</dbReference>
<dbReference type="OrthoDB" id="26681at2759"/>
<dbReference type="Proteomes" id="UP000515202">
    <property type="component" value="Unplaced"/>
</dbReference>
<dbReference type="CDD" id="cd06071">
    <property type="entry name" value="Beach"/>
    <property type="match status" value="1"/>
</dbReference>
<dbReference type="Pfam" id="PF02138">
    <property type="entry name" value="Beach"/>
    <property type="match status" value="1"/>
</dbReference>
<dbReference type="PROSITE" id="PS50082">
    <property type="entry name" value="WD_REPEATS_2"/>
    <property type="match status" value="1"/>
</dbReference>
<feature type="compositionally biased region" description="Basic and acidic residues" evidence="5">
    <location>
        <begin position="2114"/>
        <end position="2127"/>
    </location>
</feature>
<dbReference type="SUPFAM" id="SSF50978">
    <property type="entry name" value="WD40 repeat-like"/>
    <property type="match status" value="1"/>
</dbReference>
<dbReference type="Pfam" id="PF00400">
    <property type="entry name" value="WD40"/>
    <property type="match status" value="1"/>
</dbReference>
<feature type="compositionally biased region" description="Polar residues" evidence="5">
    <location>
        <begin position="1064"/>
        <end position="1086"/>
    </location>
</feature>
<dbReference type="Gene3D" id="2.30.29.30">
    <property type="entry name" value="Pleckstrin-homology domain (PH domain)/Phosphotyrosine-binding domain (PTB)"/>
    <property type="match status" value="1"/>
</dbReference>
<feature type="region of interest" description="Disordered" evidence="5">
    <location>
        <begin position="1018"/>
        <end position="1110"/>
    </location>
</feature>
<dbReference type="GeneID" id="105302727"/>
<evidence type="ECO:0000256" key="3">
    <source>
        <dbReference type="PROSITE-ProRule" id="PRU00221"/>
    </source>
</evidence>
<keyword evidence="4" id="KW-0175">Coiled coil</keyword>
<dbReference type="InterPro" id="IPR036322">
    <property type="entry name" value="WD40_repeat_dom_sf"/>
</dbReference>
<dbReference type="CTD" id="1130"/>
<dbReference type="Gene3D" id="1.10.1540.10">
    <property type="entry name" value="BEACH domain"/>
    <property type="match status" value="1"/>
</dbReference>
<proteinExistence type="predicted"/>
<evidence type="ECO:0000256" key="5">
    <source>
        <dbReference type="SAM" id="MobiDB-lite"/>
    </source>
</evidence>
<evidence type="ECO:0000256" key="1">
    <source>
        <dbReference type="ARBA" id="ARBA00022574"/>
    </source>
</evidence>
<dbReference type="InterPro" id="IPR023362">
    <property type="entry name" value="PH-BEACH_dom"/>
</dbReference>
<dbReference type="FunFam" id="2.130.10.10:FF:000217">
    <property type="entry name" value="Lysosomal trafficking regulator"/>
    <property type="match status" value="1"/>
</dbReference>
<protein>
    <submittedName>
        <fullName evidence="9">Lysosomal-trafficking regulator</fullName>
    </submittedName>
</protein>
<evidence type="ECO:0000313" key="9">
    <source>
        <dbReference type="RefSeq" id="XP_023376587.1"/>
    </source>
</evidence>
<dbReference type="SMART" id="SM00320">
    <property type="entry name" value="WD40"/>
    <property type="match status" value="4"/>
</dbReference>
<evidence type="ECO:0000259" key="7">
    <source>
        <dbReference type="PROSITE" id="PS51783"/>
    </source>
</evidence>
<dbReference type="InterPro" id="IPR001680">
    <property type="entry name" value="WD40_rpt"/>
</dbReference>
<dbReference type="PANTHER" id="PTHR13743:SF86">
    <property type="entry name" value="LYSOSOMAL-TRAFFICKING REGULATOR"/>
    <property type="match status" value="1"/>
</dbReference>
<evidence type="ECO:0000259" key="6">
    <source>
        <dbReference type="PROSITE" id="PS50197"/>
    </source>
</evidence>
<organism evidence="8 9">
    <name type="scientific">Pteropus vampyrus</name>
    <name type="common">Large flying fox</name>
    <dbReference type="NCBI Taxonomy" id="132908"/>
    <lineage>
        <taxon>Eukaryota</taxon>
        <taxon>Metazoa</taxon>
        <taxon>Chordata</taxon>
        <taxon>Craniata</taxon>
        <taxon>Vertebrata</taxon>
        <taxon>Euteleostomi</taxon>
        <taxon>Mammalia</taxon>
        <taxon>Eutheria</taxon>
        <taxon>Laurasiatheria</taxon>
        <taxon>Chiroptera</taxon>
        <taxon>Yinpterochiroptera</taxon>
        <taxon>Pteropodoidea</taxon>
        <taxon>Pteropodidae</taxon>
        <taxon>Pteropodinae</taxon>
        <taxon>Pteropus</taxon>
    </lineage>
</organism>
<dbReference type="FunFam" id="2.130.10.10:FF:000292">
    <property type="entry name" value="Lysosomal trafficking regulator"/>
    <property type="match status" value="1"/>
</dbReference>
<sequence length="3602" mass="402371">MNQSSSVMSTDSNSLAREFLTDVNRLCNAVVQRAEAREEEEETHMATLGQYLVHGRGFLLLTKLNSTIDQALTCREELLTLLLSLLPLVWKIPVQEEKAADFNLPFSPGIILTKEKNSNSQRSAQEKLYLEGSAPSGQVPAKFSVFRKSRRQRKITHRYSVRDARKTQLSTSESEANSDDRSVAANKPRRPHQLPRSGTQSSREDGLAAQPARLSAKEQSPPGTMASESFQIMPGQAANADVLSEPAALSVISHMNNSPFDLCHVLLSLLEKVCKFDIALNHNSALAASVVPTLTEFLAGFGDCRHFSDNLESQMVAAGWTEEPVALIQRMLFRTALHLMSVDISTAETMPERLRKNLTELLRAALKIRTCPEKQPDPFAPRQKGTLQEVRESFVFFKCRHRALLLPELLEGVLQILVSCLQSAASNPSFFGQAVDLVQDFIQHHGFNLFETAVLQMEWLILRDSAPAEASEHLKALINGVLKIMSAVKRAKAEQLHHSVCPRKRHRRCEFAHFLHHHSDLSGLLASAFRNQVSGNPFAESADGDGDGDARHPARCCCVAVCAHRCLRTLQRASLSSTCVQILSGVHRVGVCCCMDPKSVIVPVLHALKLPALKNFQQPILNILNKLILDQLGGAEVSQKIRKAACNICTGDSDQGAKLGEALALRAGSRDAQPRAGVPSPSCTFQGILPSRGSEDLLWKWDALEVYQSFVFEEDGLLSAPVAHHICSLLLKGNVAVQWKLYHCVLNPVLRRAVELARHCRQLSVPPAQCHVCSHRNQCLPWEVLQIYLKTLPTLLKSRIIRDLFLSCNGVSQIIELNCLDGIRSHSLKAFETLIISLGEQQEDSSISGTDDVDTEQESSSLNAGASFHNQQAYPESPPSLSKFYTSLREAYPKKRKSANQDVHIDTINLFLCVAFLCVSKEAESDAESANDSGDTSGYDSTASEPLLRVLPRVSLESLVLPSREHMQQAADIWAMCRWIYTLSPVFQKQFCRLGGFRACYKLIFMIIQELFRSHKQEQGQKGNMNVYEHQDLTRTSRSEIPVKEDLSPLPGESPPTLSGPGSPEQSADTSGDLESQQISSINLKQVSATAAAPEETEVPTSRESEVSLPSEVSLQSIRLLEALLAICLHSSRARQQKGHQSEELSSQPGDFLEEAEDSQCCSFKLWVEEEGYEADSESNPEDSDTWDDGIDVKPEAEGFVASSSPNGLLENLSQGELIYPEICMLELSLLSTGKANLDVLTYVFESFLKIVRQKEKNIFLLIQQGTVKSLLGGFLSILTQADSDFQACQRVLVDLLVSLMSSRTCSEELTLLLRIFLEKSPCTEILLLGILKIVESDIAMSPLQYLTFPVMHTPHSSSGVSSQRCPGSLSSKAMGLLRRAHVSRSKKEADGDSFPQQLFSPWQVAPVHLPLPGQNCWPHLSEGFSVSLWFNVECAQEAESATEKRKKMKKRNRSLILRGSSVDGTENNRPEGAECMNPSERLIEEGCVHMMSLGSKALMIQVWADPHAGTLIFRMCVDSNDDAKAVLLAQAESQENVFLPSKWQHLVLTYLQQPQGKKNVQGRMSMWVSGQRRMMRRVLTLFFCYSGAKIGSQEAFYLYACGPNHTSIMPCKYGKPVIDYSKYINKEILQCEQIRELFMTKKDVDIGLLIESLSVVYTTYCPAQYTIYEPVIRLKGQAKTQLSQRPFSSKEVQSILLEPHHLKNLRPTQCQTIQGILHEIGGTGIFVFLFARVVELSSCEETQALALRIILSLVKYNQQRIHELENCNGLSMIHQVLIKQKCTVGFHVLKTLLEGCCGEDILHISENGEFKLDVESNAIIHDVKLLEALLLDWKIWRKAERGVWETLLAALGALIRAEHQQQLLNVRQLLEARVVHHFLLTCQVLQEHKEGQLTSMPREVCRSFVKIIAEVLGSPPDLELLTIIFNFLLAVHPPTNTYVCHNPTNFYFSLHIDGKVFQEKVESIMYLRHSSSGGKAVPSPGLVVISPSDFTASPPEGNSSSGITPPRTTADLRRSRSLPALPTSPLAQPQKLTGSSGGGIDSLQSTADHRVDSQPEKWGPLGTSETLKKGPEDAFVSSCESAKTVCETEAVLSGQVSVNGVPKGALEYPAVKVDPKEPGAEPRSDDDSPGDESCPRRPDYLKGLASFQRSHSMIASLGLAFPSQNGAAAIGRWPSLVDRNAEVWENVTFSLGYEPNCARTANAHRYVHEESEVPAPEQSPSIAEAGTRFDLEDVKNMGLFQKWSVIPILGLIETSLYDNVLLHNALLLLLQILNSCSKVADMLLDNGLLYVLCNTVAALNGLEKNIPLNEYKLLACDIQQLFIAVTIHACSSSGSQYFRVIEDLIVLLGYLQNSKNKRTQNMAVALQLRVLQAAMEFIRTTANHDCEHPADSLSLPSAPHHAVFQKRKSIAGPRKFPLAQTDSLLMKMRSVASDELHVMMQRRLSQENPVQASEAELAQRLQRLTVLAVNRIIYQDFNPEIVDILSTPEYATQSKTSVSQTETSEENTHREQPSIFNPFQKEILTYLVEGFKVSIASGKGSGSKQQWTKILGSCKDTFRMQLGRLLVHVVSPAHPSQQRKQIFEIVREPSYQEILRDCLSPSLQHGAKLVLYLSELIHNHPDDLTEEELDTAEVLMNALKLCGHKCLLPSASAKPELLKMIREEQKKYEAEEGMNKTAWQKTVNNNQQSLFQRLDSKSKDISKIAADITQAVSLSQGIERKKVIQHIRGMYKVDLSASRHWQELIQQLTHDRAVWYDPVYYPTSWQLDPTEGPNRERRRLQRCYLTIPNKYLLRERQKSEDLVRPPLSYLFEDKTHSSFSSTVKDKAASESIRVNRRCISVAPSRETAGELLLGKCGMYFVEDNASDAVESSSLQGELEPASFSWTYEEIKEVHKRWWQLRDNAVEIFLTNGRTLLLAFDNTKAYIWTCIRACIQACFRACIRTCIWVCFRISVPHWSAQLGCKRLGSLILTVSKYFLFFHHLFLCRNLSKPIAVQYKEKEDRYVDTYKYLEEEYRKGAREDDPLPPVQPYHYGSHYSNSGTVLHFLVRMPPFTRMFLAYQDQSFDIPDRTFHSTNTTWRLSSFESMTDVKELIPEFFYLPEFLVNREGFDFGVRQNGERVNHVNLPPWARNDPRLFILIHRQALESEHVSQNICQWIDLVFGYKQKGKASVQAINVFHPATYFGMDVSAVEDPVQRRALETMIKTYGQTPRQLFQAAHLGRPGARLSLEGELPAAVGLLVQLAFRESREQAKEITYPSPLPWIKGLKWGEYVGSPSAPVPVVCFSQPHGERFGSLQALPTRAICGLSRNFCLLMTYSKEQGVRSMNSTDIQWSAILSWGYADNILRLKSKQGEPPINFIQSSQQYQVTSCAWVPDSCQLFTGSKCGVITAHTNRLTSSTPSEIEMESQVHLYGHTAEITSLFVCKPYSIMISVSRDGTCIIWDLNRLCYVQSLAGHKSPVTAVSASETTGDVATVCDSAGGGSDLRLWTVNGDLVGHVHCREIVCSVAFSNQPEGVSINVIAGGLENGIVRLWSTWDLKPVREITFPKSNKPIVSLTFSCDGHHLYTANSEGTVTAWCRKDQQRLKQPMFYSFLSSYAAG</sequence>
<evidence type="ECO:0000313" key="8">
    <source>
        <dbReference type="Proteomes" id="UP000515202"/>
    </source>
</evidence>
<feature type="compositionally biased region" description="Basic and acidic residues" evidence="5">
    <location>
        <begin position="1029"/>
        <end position="1047"/>
    </location>
</feature>
<dbReference type="InterPro" id="IPR050865">
    <property type="entry name" value="BEACH_Domain"/>
</dbReference>
<dbReference type="PROSITE" id="PS51783">
    <property type="entry name" value="PH_BEACH"/>
    <property type="match status" value="1"/>
</dbReference>
<accession>A0A6P6BNI7</accession>
<dbReference type="PANTHER" id="PTHR13743">
    <property type="entry name" value="BEIGE/BEACH-RELATED"/>
    <property type="match status" value="1"/>
</dbReference>
<feature type="compositionally biased region" description="Polar residues" evidence="5">
    <location>
        <begin position="2493"/>
        <end position="2503"/>
    </location>
</feature>
<reference evidence="9" key="1">
    <citation type="submission" date="2025-08" db="UniProtKB">
        <authorList>
            <consortium name="RefSeq"/>
        </authorList>
    </citation>
    <scope>IDENTIFICATION</scope>
    <source>
        <tissue evidence="9">Kidney</tissue>
    </source>
</reference>
<feature type="compositionally biased region" description="Polar residues" evidence="5">
    <location>
        <begin position="217"/>
        <end position="228"/>
    </location>
</feature>
<evidence type="ECO:0000256" key="4">
    <source>
        <dbReference type="SAM" id="Coils"/>
    </source>
</evidence>
<feature type="region of interest" description="Disordered" evidence="5">
    <location>
        <begin position="1988"/>
        <end position="2070"/>
    </location>
</feature>
<dbReference type="Gene3D" id="2.130.10.10">
    <property type="entry name" value="YVTN repeat-like/Quinoprotein amine dehydrogenase"/>
    <property type="match status" value="2"/>
</dbReference>
<dbReference type="CDD" id="cd01201">
    <property type="entry name" value="PH_BEACH"/>
    <property type="match status" value="1"/>
</dbReference>
<evidence type="ECO:0000256" key="2">
    <source>
        <dbReference type="ARBA" id="ARBA00022737"/>
    </source>
</evidence>
<dbReference type="InterPro" id="IPR036372">
    <property type="entry name" value="BEACH_dom_sf"/>
</dbReference>
<feature type="coiled-coil region" evidence="4">
    <location>
        <begin position="1432"/>
        <end position="1459"/>
    </location>
</feature>
<dbReference type="InterPro" id="IPR011993">
    <property type="entry name" value="PH-like_dom_sf"/>
</dbReference>
<keyword evidence="8" id="KW-1185">Reference proteome</keyword>
<feature type="domain" description="BEACH" evidence="6">
    <location>
        <begin position="2921"/>
        <end position="3223"/>
    </location>
</feature>
<dbReference type="SUPFAM" id="SSF81837">
    <property type="entry name" value="BEACH domain"/>
    <property type="match status" value="1"/>
</dbReference>
<dbReference type="SUPFAM" id="SSF50729">
    <property type="entry name" value="PH domain-like"/>
    <property type="match status" value="1"/>
</dbReference>
<feature type="compositionally biased region" description="Polar residues" evidence="5">
    <location>
        <begin position="1989"/>
        <end position="2008"/>
    </location>
</feature>
<dbReference type="PROSITE" id="PS50197">
    <property type="entry name" value="BEACH"/>
    <property type="match status" value="1"/>
</dbReference>
<dbReference type="PROSITE" id="PS00678">
    <property type="entry name" value="WD_REPEATS_1"/>
    <property type="match status" value="1"/>
</dbReference>
<dbReference type="SMART" id="SM01026">
    <property type="entry name" value="Beach"/>
    <property type="match status" value="1"/>
</dbReference>
<feature type="compositionally biased region" description="Low complexity" evidence="5">
    <location>
        <begin position="1087"/>
        <end position="1100"/>
    </location>
</feature>
<feature type="region of interest" description="Disordered" evidence="5">
    <location>
        <begin position="2493"/>
        <end position="2513"/>
    </location>
</feature>
<keyword evidence="2" id="KW-0677">Repeat</keyword>
<dbReference type="InterPro" id="IPR000409">
    <property type="entry name" value="BEACH_dom"/>
</dbReference>
<dbReference type="KEGG" id="pvp:105302727"/>
<feature type="domain" description="BEACH-type PH" evidence="7">
    <location>
        <begin position="2828"/>
        <end position="2935"/>
    </location>
</feature>
<dbReference type="InterPro" id="IPR019775">
    <property type="entry name" value="WD40_repeat_CS"/>
</dbReference>
<feature type="compositionally biased region" description="Polar residues" evidence="5">
    <location>
        <begin position="2026"/>
        <end position="2035"/>
    </location>
</feature>
<dbReference type="InterPro" id="IPR015943">
    <property type="entry name" value="WD40/YVTN_repeat-like_dom_sf"/>
</dbReference>
<keyword evidence="1 3" id="KW-0853">WD repeat</keyword>
<feature type="region of interest" description="Disordered" evidence="5">
    <location>
        <begin position="2110"/>
        <end position="2139"/>
    </location>
</feature>
<name>A0A6P6BNI7_PTEVA</name>